<keyword evidence="6" id="KW-1185">Reference proteome</keyword>
<protein>
    <submittedName>
        <fullName evidence="5">Uncharacterized protein</fullName>
    </submittedName>
</protein>
<comment type="caution">
    <text evidence="5">The sequence shown here is derived from an EMBL/GenBank/DDBJ whole genome shotgun (WGS) entry which is preliminary data.</text>
</comment>
<gene>
    <name evidence="5" type="ORF">DRF65_15560</name>
</gene>
<proteinExistence type="predicted"/>
<sequence>MKTHLFSAILFAYLLLGFSFVNGQTYCNPTYTSGCGDWKVTKVTIPQANFNDSSFTGDCTTLRNKTSTIINMNPNTTYGINVSTTGWVSCGMAIDFNQNGNFDDTGEVLFMPDYIAIPQPTYSGTFSIPSLSPGNYRMRIWNRLANSGDGNPTQSPCGTYGFGNWVDYTVTITQTLSTKEISLSETKIYPNPVSDVLTIEDTQTIQSVEIYDFSGKLIKNDFLLNKKNVSIKLSNLIPGTYTAKIKNTKGSQVFKFIKK</sequence>
<dbReference type="Pfam" id="PF18962">
    <property type="entry name" value="Por_Secre_tail"/>
    <property type="match status" value="1"/>
</dbReference>
<name>A0A3D9C6N6_9FLAO</name>
<feature type="signal peptide" evidence="2">
    <location>
        <begin position="1"/>
        <end position="23"/>
    </location>
</feature>
<dbReference type="Proteomes" id="UP000256686">
    <property type="component" value="Unassembled WGS sequence"/>
</dbReference>
<evidence type="ECO:0000259" key="4">
    <source>
        <dbReference type="Pfam" id="PF20009"/>
    </source>
</evidence>
<organism evidence="5 6">
    <name type="scientific">Chryseobacterium pennae</name>
    <dbReference type="NCBI Taxonomy" id="2258962"/>
    <lineage>
        <taxon>Bacteria</taxon>
        <taxon>Pseudomonadati</taxon>
        <taxon>Bacteroidota</taxon>
        <taxon>Flavobacteriia</taxon>
        <taxon>Flavobacteriales</taxon>
        <taxon>Weeksellaceae</taxon>
        <taxon>Chryseobacterium group</taxon>
        <taxon>Chryseobacterium</taxon>
    </lineage>
</organism>
<dbReference type="InterPro" id="IPR045474">
    <property type="entry name" value="GEVED"/>
</dbReference>
<feature type="chain" id="PRO_5017726812" evidence="2">
    <location>
        <begin position="24"/>
        <end position="259"/>
    </location>
</feature>
<keyword evidence="1 2" id="KW-0732">Signal</keyword>
<evidence type="ECO:0000313" key="6">
    <source>
        <dbReference type="Proteomes" id="UP000256686"/>
    </source>
</evidence>
<evidence type="ECO:0000313" key="5">
    <source>
        <dbReference type="EMBL" id="REC61358.1"/>
    </source>
</evidence>
<dbReference type="NCBIfam" id="TIGR04183">
    <property type="entry name" value="Por_Secre_tail"/>
    <property type="match status" value="1"/>
</dbReference>
<dbReference type="EMBL" id="QNVT01000015">
    <property type="protein sequence ID" value="REC61358.1"/>
    <property type="molecule type" value="Genomic_DNA"/>
</dbReference>
<dbReference type="RefSeq" id="WP_115971688.1">
    <property type="nucleotide sequence ID" value="NZ_QNVT01000015.1"/>
</dbReference>
<dbReference type="AlphaFoldDB" id="A0A3D9C6N6"/>
<dbReference type="InterPro" id="IPR026444">
    <property type="entry name" value="Secre_tail"/>
</dbReference>
<feature type="domain" description="Secretion system C-terminal sorting" evidence="3">
    <location>
        <begin position="188"/>
        <end position="257"/>
    </location>
</feature>
<dbReference type="Pfam" id="PF20009">
    <property type="entry name" value="GEVED"/>
    <property type="match status" value="1"/>
</dbReference>
<reference evidence="6" key="1">
    <citation type="submission" date="2018-06" db="EMBL/GenBank/DDBJ databases">
        <authorList>
            <person name="Lum Nde A."/>
            <person name="Hugo C."/>
        </authorList>
    </citation>
    <scope>NUCLEOTIDE SEQUENCE [LARGE SCALE GENOMIC DNA]</scope>
    <source>
        <strain evidence="6">1_F178</strain>
    </source>
</reference>
<evidence type="ECO:0000256" key="2">
    <source>
        <dbReference type="SAM" id="SignalP"/>
    </source>
</evidence>
<accession>A0A3D9C6N6</accession>
<evidence type="ECO:0000256" key="1">
    <source>
        <dbReference type="ARBA" id="ARBA00022729"/>
    </source>
</evidence>
<evidence type="ECO:0000259" key="3">
    <source>
        <dbReference type="Pfam" id="PF18962"/>
    </source>
</evidence>
<feature type="domain" description="GEVED" evidence="4">
    <location>
        <begin position="94"/>
        <end position="171"/>
    </location>
</feature>